<dbReference type="GO" id="GO:0005524">
    <property type="term" value="F:ATP binding"/>
    <property type="evidence" value="ECO:0007669"/>
    <property type="project" value="InterPro"/>
</dbReference>
<accession>A0A1D3PAJ0</accession>
<keyword evidence="3" id="KW-0808">Transferase</keyword>
<dbReference type="AlphaFoldDB" id="A0A1D3PAJ0"/>
<dbReference type="InterPro" id="IPR011009">
    <property type="entry name" value="Kinase-like_dom_sf"/>
</dbReference>
<dbReference type="GO" id="GO:0004672">
    <property type="term" value="F:protein kinase activity"/>
    <property type="evidence" value="ECO:0007669"/>
    <property type="project" value="InterPro"/>
</dbReference>
<dbReference type="Pfam" id="PF00069">
    <property type="entry name" value="Pkinase"/>
    <property type="match status" value="1"/>
</dbReference>
<dbReference type="VEuPathDB" id="PlasmoDB:PmUG01_08034700"/>
<gene>
    <name evidence="3" type="primary">PmUG01_08034700</name>
    <name evidence="3" type="ORF">PMUG01_08034700</name>
</gene>
<keyword evidence="3" id="KW-0418">Kinase</keyword>
<dbReference type="EMBL" id="LT594629">
    <property type="protein sequence ID" value="SCN12222.1"/>
    <property type="molecule type" value="Genomic_DNA"/>
</dbReference>
<protein>
    <submittedName>
        <fullName evidence="3">Protein kinase, putative</fullName>
    </submittedName>
</protein>
<dbReference type="RefSeq" id="XP_028861193.1">
    <property type="nucleotide sequence ID" value="XM_029004512.1"/>
</dbReference>
<keyword evidence="1" id="KW-0472">Membrane</keyword>
<dbReference type="SMART" id="SM00220">
    <property type="entry name" value="S_TKc"/>
    <property type="match status" value="1"/>
</dbReference>
<keyword evidence="1" id="KW-0812">Transmembrane</keyword>
<dbReference type="SUPFAM" id="SSF56112">
    <property type="entry name" value="Protein kinase-like (PK-like)"/>
    <property type="match status" value="1"/>
</dbReference>
<dbReference type="KEGG" id="pmal:PMUG01_08034700"/>
<dbReference type="Proteomes" id="UP000219813">
    <property type="component" value="Chromosome 8"/>
</dbReference>
<feature type="transmembrane region" description="Helical" evidence="1">
    <location>
        <begin position="204"/>
        <end position="221"/>
    </location>
</feature>
<reference evidence="3 4" key="1">
    <citation type="submission" date="2016-06" db="EMBL/GenBank/DDBJ databases">
        <authorList>
            <consortium name="Pathogen Informatics"/>
        </authorList>
    </citation>
    <scope>NUCLEOTIDE SEQUENCE [LARGE SCALE GENOMIC DNA]</scope>
</reference>
<dbReference type="PANTHER" id="PTHR24347">
    <property type="entry name" value="SERINE/THREONINE-PROTEIN KINASE"/>
    <property type="match status" value="1"/>
</dbReference>
<dbReference type="PROSITE" id="PS50011">
    <property type="entry name" value="PROTEIN_KINASE_DOM"/>
    <property type="match status" value="1"/>
</dbReference>
<sequence length="320" mass="38111">MGILYSAKEENTKCFHHGYMLDAHVNLNDDSELFTCVFLKKGERRLIRKMNKSVLQGATLDNLLKLRTLTYESVYNTSRYVLKIYNVFADNNFAYVISECCTGGFFFDVLKDNDFIISERQLAEWFYQIISALRFLEKNEIYHGNVNGYCIHFKDNRKEQIILSLLSKNKKYDNIDKKGDLYGLFFIRSPQEIRKMYYDKNNSWYVGTLLYFLLFGNYPFLHNNVLKNYFKIVNENISFVTLKAQYNYLSIHIYDFLSKTLEKNYELRLTLEELLSHPWLRERERHSTQNIVDNNTRKAAQNLLVSLENYVLKVEEDEDE</sequence>
<dbReference type="InterPro" id="IPR000719">
    <property type="entry name" value="Prot_kinase_dom"/>
</dbReference>
<proteinExistence type="predicted"/>
<evidence type="ECO:0000259" key="2">
    <source>
        <dbReference type="PROSITE" id="PS50011"/>
    </source>
</evidence>
<dbReference type="GeneID" id="39868329"/>
<organism evidence="3 4">
    <name type="scientific">Plasmodium malariae</name>
    <dbReference type="NCBI Taxonomy" id="5858"/>
    <lineage>
        <taxon>Eukaryota</taxon>
        <taxon>Sar</taxon>
        <taxon>Alveolata</taxon>
        <taxon>Apicomplexa</taxon>
        <taxon>Aconoidasida</taxon>
        <taxon>Haemosporida</taxon>
        <taxon>Plasmodiidae</taxon>
        <taxon>Plasmodium</taxon>
        <taxon>Plasmodium (Plasmodium)</taxon>
    </lineage>
</organism>
<feature type="domain" description="Protein kinase" evidence="2">
    <location>
        <begin position="1"/>
        <end position="280"/>
    </location>
</feature>
<dbReference type="OMA" id="NNTWYIG"/>
<evidence type="ECO:0000256" key="1">
    <source>
        <dbReference type="SAM" id="Phobius"/>
    </source>
</evidence>
<keyword evidence="1" id="KW-1133">Transmembrane helix</keyword>
<keyword evidence="4" id="KW-1185">Reference proteome</keyword>
<name>A0A1D3PAJ0_PLAMA</name>
<evidence type="ECO:0000313" key="3">
    <source>
        <dbReference type="EMBL" id="SCN12222.1"/>
    </source>
</evidence>
<dbReference type="Gene3D" id="1.10.510.10">
    <property type="entry name" value="Transferase(Phosphotransferase) domain 1"/>
    <property type="match status" value="1"/>
</dbReference>
<dbReference type="OrthoDB" id="541276at2759"/>
<evidence type="ECO:0000313" key="4">
    <source>
        <dbReference type="Proteomes" id="UP000219813"/>
    </source>
</evidence>